<feature type="transmembrane region" description="Helical" evidence="9">
    <location>
        <begin position="275"/>
        <end position="300"/>
    </location>
</feature>
<evidence type="ECO:0000256" key="8">
    <source>
        <dbReference type="NCBIfam" id="TIGR03459"/>
    </source>
</evidence>
<dbReference type="EMBL" id="JANRHA010000001">
    <property type="protein sequence ID" value="MDG3013432.1"/>
    <property type="molecule type" value="Genomic_DNA"/>
</dbReference>
<feature type="transmembrane region" description="Helical" evidence="9">
    <location>
        <begin position="75"/>
        <end position="98"/>
    </location>
</feature>
<feature type="transmembrane region" description="Helical" evidence="9">
    <location>
        <begin position="414"/>
        <end position="437"/>
    </location>
</feature>
<feature type="transmembrane region" description="Helical" evidence="9">
    <location>
        <begin position="359"/>
        <end position="381"/>
    </location>
</feature>
<dbReference type="AlphaFoldDB" id="A0A9X4RCV0"/>
<keyword evidence="6 9" id="KW-0472">Membrane</keyword>
<keyword evidence="4 9" id="KW-0812">Transmembrane</keyword>
<keyword evidence="3" id="KW-0808">Transferase</keyword>
<feature type="transmembrane region" description="Helical" evidence="9">
    <location>
        <begin position="479"/>
        <end position="496"/>
    </location>
</feature>
<keyword evidence="2" id="KW-0328">Glycosyltransferase</keyword>
<accession>A0A9X4RCV0</accession>
<keyword evidence="11" id="KW-1185">Reference proteome</keyword>
<feature type="transmembrane region" description="Helical" evidence="9">
    <location>
        <begin position="387"/>
        <end position="407"/>
    </location>
</feature>
<feature type="transmembrane region" description="Helical" evidence="9">
    <location>
        <begin position="195"/>
        <end position="217"/>
    </location>
</feature>
<comment type="subcellular location">
    <subcellularLocation>
        <location evidence="1">Membrane</location>
        <topology evidence="1">Multi-pass membrane protein</topology>
    </subcellularLocation>
</comment>
<proteinExistence type="inferred from homology"/>
<evidence type="ECO:0000256" key="4">
    <source>
        <dbReference type="ARBA" id="ARBA00022692"/>
    </source>
</evidence>
<dbReference type="NCBIfam" id="NF038066">
    <property type="entry name" value="MptB"/>
    <property type="match status" value="1"/>
</dbReference>
<evidence type="ECO:0000256" key="1">
    <source>
        <dbReference type="ARBA" id="ARBA00004141"/>
    </source>
</evidence>
<comment type="similarity">
    <text evidence="7">Belongs to the MptA/B family.</text>
</comment>
<feature type="transmembrane region" description="Helical" evidence="9">
    <location>
        <begin position="110"/>
        <end position="129"/>
    </location>
</feature>
<dbReference type="Pfam" id="PF26314">
    <property type="entry name" value="MptA_B_family"/>
    <property type="match status" value="1"/>
</dbReference>
<evidence type="ECO:0000256" key="2">
    <source>
        <dbReference type="ARBA" id="ARBA00022676"/>
    </source>
</evidence>
<evidence type="ECO:0000256" key="3">
    <source>
        <dbReference type="ARBA" id="ARBA00022679"/>
    </source>
</evidence>
<feature type="transmembrane region" description="Helical" evidence="9">
    <location>
        <begin position="320"/>
        <end position="347"/>
    </location>
</feature>
<protein>
    <recommendedName>
        <fullName evidence="8">Alpha-(1-&gt;6)-mannopyranosyltransferase A</fullName>
    </recommendedName>
</protein>
<feature type="transmembrane region" description="Helical" evidence="9">
    <location>
        <begin position="35"/>
        <end position="55"/>
    </location>
</feature>
<gene>
    <name evidence="10" type="ORF">NVS88_02550</name>
</gene>
<evidence type="ECO:0000256" key="7">
    <source>
        <dbReference type="ARBA" id="ARBA00043987"/>
    </source>
</evidence>
<dbReference type="GO" id="GO:0016020">
    <property type="term" value="C:membrane"/>
    <property type="evidence" value="ECO:0007669"/>
    <property type="project" value="UniProtKB-SubCell"/>
</dbReference>
<reference evidence="10" key="1">
    <citation type="submission" date="2022-08" db="EMBL/GenBank/DDBJ databases">
        <title>Genome analysis of Corynebacteriales strain.</title>
        <authorList>
            <person name="Lee S.D."/>
        </authorList>
    </citation>
    <scope>NUCLEOTIDE SEQUENCE</scope>
    <source>
        <strain evidence="10">D3-21</strain>
    </source>
</reference>
<evidence type="ECO:0000256" key="6">
    <source>
        <dbReference type="ARBA" id="ARBA00023136"/>
    </source>
</evidence>
<sequence length="531" mass="56858">MVSPTDAIDGPGADQAPLDRSPLRSLLRGGLRRDALLGFVGACLITFGGFGSGALRERDPLLESMHLSWLRYGHGQVLSAIALWAGVLMMITAWVRLGRSTMAGRVALRDLRWILAMWIVPLLISVPVFSRDAYSYLAQGALLRDGFNPYKVGPVVNPGPLLENVSTIWTTTTAPYGPVFIMVARLVTTITGNHVVAGVLLLRLAMLPGLALAVWAIPRLARRLGGSPAVAVWLAVLNPLVLIHLIGGVHNEMLMVGLLTAGIAAVLERKHVLGIAIVTVAVAVKATAGVALPFLVWMWMVHRREDAEVAGEPQPNWLRSFARTAGASIAIFVVVFGAASLAAGVGLGWVNALAGSNKIINWLTLPTILGHVVTWFSPLGLMSVLPVTRLICEIAFAVIFVVLVVRFRHTTRQAMIGIVLAMTAVVTLSPAALPWYYSWPLAMVAGLALSPRVLATLVGLSTWLMVIFQPDGSIGMYQWGHVILTTAAAILAAVSLRREDPLHLRALWPPRTAAEVDAAGSDTDTPADVDR</sequence>
<dbReference type="InterPro" id="IPR049829">
    <property type="entry name" value="MptA/B-like"/>
</dbReference>
<feature type="transmembrane region" description="Helical" evidence="9">
    <location>
        <begin position="229"/>
        <end position="247"/>
    </location>
</feature>
<evidence type="ECO:0000313" key="10">
    <source>
        <dbReference type="EMBL" id="MDG3013432.1"/>
    </source>
</evidence>
<evidence type="ECO:0000256" key="5">
    <source>
        <dbReference type="ARBA" id="ARBA00022989"/>
    </source>
</evidence>
<evidence type="ECO:0000256" key="9">
    <source>
        <dbReference type="SAM" id="Phobius"/>
    </source>
</evidence>
<dbReference type="RefSeq" id="WP_332519079.1">
    <property type="nucleotide sequence ID" value="NZ_JANRHA010000001.1"/>
</dbReference>
<name>A0A9X4RCV0_9ACTN</name>
<dbReference type="Proteomes" id="UP001152755">
    <property type="component" value="Unassembled WGS sequence"/>
</dbReference>
<dbReference type="NCBIfam" id="TIGR03459">
    <property type="entry name" value="crt_membr"/>
    <property type="match status" value="1"/>
</dbReference>
<keyword evidence="5 9" id="KW-1133">Transmembrane helix</keyword>
<evidence type="ECO:0000313" key="11">
    <source>
        <dbReference type="Proteomes" id="UP001152755"/>
    </source>
</evidence>
<dbReference type="GO" id="GO:0016757">
    <property type="term" value="F:glycosyltransferase activity"/>
    <property type="evidence" value="ECO:0007669"/>
    <property type="project" value="UniProtKB-KW"/>
</dbReference>
<comment type="caution">
    <text evidence="10">The sequence shown here is derived from an EMBL/GenBank/DDBJ whole genome shotgun (WGS) entry which is preliminary data.</text>
</comment>
<dbReference type="InterPro" id="IPR017822">
    <property type="entry name" value="MptA-like"/>
</dbReference>
<organism evidence="10 11">
    <name type="scientific">Speluncibacter jeojiensis</name>
    <dbReference type="NCBI Taxonomy" id="2710754"/>
    <lineage>
        <taxon>Bacteria</taxon>
        <taxon>Bacillati</taxon>
        <taxon>Actinomycetota</taxon>
        <taxon>Actinomycetes</taxon>
        <taxon>Mycobacteriales</taxon>
        <taxon>Speluncibacteraceae</taxon>
        <taxon>Speluncibacter</taxon>
    </lineage>
</organism>